<organism evidence="3 4">
    <name type="scientific">Oryctes borbonicus</name>
    <dbReference type="NCBI Taxonomy" id="1629725"/>
    <lineage>
        <taxon>Eukaryota</taxon>
        <taxon>Metazoa</taxon>
        <taxon>Ecdysozoa</taxon>
        <taxon>Arthropoda</taxon>
        <taxon>Hexapoda</taxon>
        <taxon>Insecta</taxon>
        <taxon>Pterygota</taxon>
        <taxon>Neoptera</taxon>
        <taxon>Endopterygota</taxon>
        <taxon>Coleoptera</taxon>
        <taxon>Polyphaga</taxon>
        <taxon>Scarabaeiformia</taxon>
        <taxon>Scarabaeidae</taxon>
        <taxon>Dynastinae</taxon>
        <taxon>Oryctes</taxon>
    </lineage>
</organism>
<name>A0A0T6BG43_9SCAR</name>
<feature type="transmembrane region" description="Helical" evidence="1">
    <location>
        <begin position="219"/>
        <end position="235"/>
    </location>
</feature>
<proteinExistence type="predicted"/>
<dbReference type="Pfam" id="PF16401">
    <property type="entry name" value="DUF5009"/>
    <property type="match status" value="1"/>
</dbReference>
<comment type="caution">
    <text evidence="3">The sequence shown here is derived from an EMBL/GenBank/DDBJ whole genome shotgun (WGS) entry which is preliminary data.</text>
</comment>
<evidence type="ECO:0000256" key="1">
    <source>
        <dbReference type="SAM" id="Phobius"/>
    </source>
</evidence>
<evidence type="ECO:0000313" key="4">
    <source>
        <dbReference type="Proteomes" id="UP000051574"/>
    </source>
</evidence>
<dbReference type="EMBL" id="LJIG01000630">
    <property type="protein sequence ID" value="KRT86310.1"/>
    <property type="molecule type" value="Genomic_DNA"/>
</dbReference>
<feature type="domain" description="DUF5009" evidence="2">
    <location>
        <begin position="210"/>
        <end position="267"/>
    </location>
</feature>
<dbReference type="PANTHER" id="PTHR31061:SF24">
    <property type="entry name" value="LD22376P"/>
    <property type="match status" value="1"/>
</dbReference>
<feature type="transmembrane region" description="Helical" evidence="1">
    <location>
        <begin position="256"/>
        <end position="278"/>
    </location>
</feature>
<evidence type="ECO:0000259" key="2">
    <source>
        <dbReference type="Pfam" id="PF16401"/>
    </source>
</evidence>
<reference evidence="3 4" key="1">
    <citation type="submission" date="2015-09" db="EMBL/GenBank/DDBJ databases">
        <title>Draft genome of the scarab beetle Oryctes borbonicus.</title>
        <authorList>
            <person name="Meyer J.M."/>
            <person name="Markov G.V."/>
            <person name="Baskaran P."/>
            <person name="Herrmann M."/>
            <person name="Sommer R.J."/>
            <person name="Roedelsperger C."/>
        </authorList>
    </citation>
    <scope>NUCLEOTIDE SEQUENCE [LARGE SCALE GENOMIC DNA]</scope>
    <source>
        <strain evidence="3">OB123</strain>
        <tissue evidence="3">Whole animal</tissue>
    </source>
</reference>
<dbReference type="AlphaFoldDB" id="A0A0T6BG43"/>
<accession>A0A0T6BG43</accession>
<evidence type="ECO:0000313" key="3">
    <source>
        <dbReference type="EMBL" id="KRT86310.1"/>
    </source>
</evidence>
<sequence length="328" mass="37715">MTIHSLIENYGNATFMGLDMTMLERDEAYLIITNSRSRETHLYSKYKDCVNCPFLNEYGYLGSNRTVKISTGYEKFYKVTTEMMDMLPWNSSEGVFCEVDRKFGEFGVYKLAITDKDCSVEVLKEPVNIYLPILTVFIIFSVLFILLQLCKYFTRKVRNRKNGTSSSENSTATKKERVKSLDTFRGITIALMIFVNYGGGDYKFIEHAVWNGLHIADLVFPWFLWIMGVCIPMSIRSTIKSNTPTSKALLRITRRSIILFLIGLFLGAGTHLQTMRIFGVLQRFSISYFVVASTCFVSMKYLENSSDDTKASNNKRMFADILRIKVPW</sequence>
<dbReference type="InterPro" id="IPR032176">
    <property type="entry name" value="DUF5009"/>
</dbReference>
<feature type="non-terminal residue" evidence="3">
    <location>
        <position position="328"/>
    </location>
</feature>
<dbReference type="Proteomes" id="UP000051574">
    <property type="component" value="Unassembled WGS sequence"/>
</dbReference>
<keyword evidence="1" id="KW-1133">Transmembrane helix</keyword>
<keyword evidence="1" id="KW-0812">Transmembrane</keyword>
<keyword evidence="1" id="KW-0472">Membrane</keyword>
<dbReference type="OrthoDB" id="2149840at2759"/>
<feature type="transmembrane region" description="Helical" evidence="1">
    <location>
        <begin position="183"/>
        <end position="199"/>
    </location>
</feature>
<protein>
    <recommendedName>
        <fullName evidence="2">DUF5009 domain-containing protein</fullName>
    </recommendedName>
</protein>
<feature type="transmembrane region" description="Helical" evidence="1">
    <location>
        <begin position="129"/>
        <end position="150"/>
    </location>
</feature>
<gene>
    <name evidence="3" type="ORF">AMK59_1959</name>
</gene>
<dbReference type="PANTHER" id="PTHR31061">
    <property type="entry name" value="LD22376P"/>
    <property type="match status" value="1"/>
</dbReference>
<keyword evidence="4" id="KW-1185">Reference proteome</keyword>